<keyword evidence="2" id="KW-1185">Reference proteome</keyword>
<dbReference type="Gene3D" id="3.40.50.150">
    <property type="entry name" value="Vaccinia Virus protein VP39"/>
    <property type="match status" value="1"/>
</dbReference>
<name>A0A3M6TTK7_POCDA</name>
<protein>
    <recommendedName>
        <fullName evidence="3">Methyltransferase domain-containing protein</fullName>
    </recommendedName>
</protein>
<evidence type="ECO:0008006" key="3">
    <source>
        <dbReference type="Google" id="ProtNLM"/>
    </source>
</evidence>
<reference evidence="1 2" key="1">
    <citation type="journal article" date="2018" name="Sci. Rep.">
        <title>Comparative analysis of the Pocillopora damicornis genome highlights role of immune system in coral evolution.</title>
        <authorList>
            <person name="Cunning R."/>
            <person name="Bay R.A."/>
            <person name="Gillette P."/>
            <person name="Baker A.C."/>
            <person name="Traylor-Knowles N."/>
        </authorList>
    </citation>
    <scope>NUCLEOTIDE SEQUENCE [LARGE SCALE GENOMIC DNA]</scope>
    <source>
        <strain evidence="1">RSMAS</strain>
        <tissue evidence="1">Whole animal</tissue>
    </source>
</reference>
<evidence type="ECO:0000313" key="1">
    <source>
        <dbReference type="EMBL" id="RMX44757.1"/>
    </source>
</evidence>
<dbReference type="InterPro" id="IPR029063">
    <property type="entry name" value="SAM-dependent_MTases_sf"/>
</dbReference>
<dbReference type="AlphaFoldDB" id="A0A3M6TTK7"/>
<dbReference type="Proteomes" id="UP000275408">
    <property type="component" value="Unassembled WGS sequence"/>
</dbReference>
<dbReference type="STRING" id="46731.A0A3M6TTK7"/>
<dbReference type="OrthoDB" id="3647at2759"/>
<dbReference type="EMBL" id="RCHS01002956">
    <property type="protein sequence ID" value="RMX44757.1"/>
    <property type="molecule type" value="Genomic_DNA"/>
</dbReference>
<dbReference type="SUPFAM" id="SSF53335">
    <property type="entry name" value="S-adenosyl-L-methionine-dependent methyltransferases"/>
    <property type="match status" value="1"/>
</dbReference>
<feature type="non-terminal residue" evidence="1">
    <location>
        <position position="1"/>
    </location>
</feature>
<evidence type="ECO:0000313" key="2">
    <source>
        <dbReference type="Proteomes" id="UP000275408"/>
    </source>
</evidence>
<organism evidence="1 2">
    <name type="scientific">Pocillopora damicornis</name>
    <name type="common">Cauliflower coral</name>
    <name type="synonym">Millepora damicornis</name>
    <dbReference type="NCBI Taxonomy" id="46731"/>
    <lineage>
        <taxon>Eukaryota</taxon>
        <taxon>Metazoa</taxon>
        <taxon>Cnidaria</taxon>
        <taxon>Anthozoa</taxon>
        <taxon>Hexacorallia</taxon>
        <taxon>Scleractinia</taxon>
        <taxon>Astrocoeniina</taxon>
        <taxon>Pocilloporidae</taxon>
        <taxon>Pocillopora</taxon>
    </lineage>
</organism>
<accession>A0A3M6TTK7</accession>
<proteinExistence type="predicted"/>
<comment type="caution">
    <text evidence="1">The sequence shown here is derived from an EMBL/GenBank/DDBJ whole genome shotgun (WGS) entry which is preliminary data.</text>
</comment>
<sequence>EHSAAHTSYFTPLAESLHNALKEVKQDKPKDQIKIIDVGAGTGLIGVELKKLGYTNYEAKKKEVYTEFICTSLNGQPIPQIESGQFDALICGGALIAGLIGSSAFVEMIRMVQTDGVLCFNIKKGELEHYQEMMTELEKAGDWICMSKESSPFSAAEDMPSDCWGFVYKVSKN</sequence>
<gene>
    <name evidence="1" type="ORF">pdam_00009188</name>
</gene>